<dbReference type="EMBL" id="MCFK01001302">
    <property type="protein sequence ID" value="RKF65088.1"/>
    <property type="molecule type" value="Genomic_DNA"/>
</dbReference>
<evidence type="ECO:0000313" key="2">
    <source>
        <dbReference type="EMBL" id="RKF65088.1"/>
    </source>
</evidence>
<dbReference type="Proteomes" id="UP000286134">
    <property type="component" value="Unassembled WGS sequence"/>
</dbReference>
<sequence>MIFCHIDDLIITGPNQSLINNIIDEISKTVKLEKIGDIHQFLGMQICPDYQMKALKINQNKYTSVLLEKFSKNNLRPVSSPVELGINLEPLIWAVP</sequence>
<reference evidence="2 3" key="1">
    <citation type="journal article" date="2018" name="BMC Genomics">
        <title>Comparative genome analyses reveal sequence features reflecting distinct modes of host-adaptation between dicot and monocot powdery mildew.</title>
        <authorList>
            <person name="Wu Y."/>
            <person name="Ma X."/>
            <person name="Pan Z."/>
            <person name="Kale S.D."/>
            <person name="Song Y."/>
            <person name="King H."/>
            <person name="Zhang Q."/>
            <person name="Presley C."/>
            <person name="Deng X."/>
            <person name="Wei C.I."/>
            <person name="Xiao S."/>
        </authorList>
    </citation>
    <scope>NUCLEOTIDE SEQUENCE [LARGE SCALE GENOMIC DNA]</scope>
    <source>
        <strain evidence="2">UMSG2</strain>
    </source>
</reference>
<dbReference type="OrthoDB" id="5151897at2759"/>
<dbReference type="Pfam" id="PF07727">
    <property type="entry name" value="RVT_2"/>
    <property type="match status" value="1"/>
</dbReference>
<organism evidence="2 3">
    <name type="scientific">Erysiphe neolycopersici</name>
    <dbReference type="NCBI Taxonomy" id="212602"/>
    <lineage>
        <taxon>Eukaryota</taxon>
        <taxon>Fungi</taxon>
        <taxon>Dikarya</taxon>
        <taxon>Ascomycota</taxon>
        <taxon>Pezizomycotina</taxon>
        <taxon>Leotiomycetes</taxon>
        <taxon>Erysiphales</taxon>
        <taxon>Erysiphaceae</taxon>
        <taxon>Erysiphe</taxon>
    </lineage>
</organism>
<evidence type="ECO:0000259" key="1">
    <source>
        <dbReference type="Pfam" id="PF07727"/>
    </source>
</evidence>
<comment type="caution">
    <text evidence="2">The sequence shown here is derived from an EMBL/GenBank/DDBJ whole genome shotgun (WGS) entry which is preliminary data.</text>
</comment>
<name>A0A420I5W3_9PEZI</name>
<dbReference type="InterPro" id="IPR013103">
    <property type="entry name" value="RVT_2"/>
</dbReference>
<keyword evidence="3" id="KW-1185">Reference proteome</keyword>
<accession>A0A420I5W3</accession>
<protein>
    <submittedName>
        <fullName evidence="2">Retrovirus-related Pol polyprotein from transposon TNT 1-94</fullName>
    </submittedName>
</protein>
<proteinExistence type="predicted"/>
<gene>
    <name evidence="2" type="ORF">OnM2_013039</name>
</gene>
<feature type="non-terminal residue" evidence="2">
    <location>
        <position position="96"/>
    </location>
</feature>
<feature type="domain" description="Reverse transcriptase Ty1/copia-type" evidence="1">
    <location>
        <begin position="4"/>
        <end position="83"/>
    </location>
</feature>
<dbReference type="STRING" id="212602.A0A420I5W3"/>
<evidence type="ECO:0000313" key="3">
    <source>
        <dbReference type="Proteomes" id="UP000286134"/>
    </source>
</evidence>
<dbReference type="AlphaFoldDB" id="A0A420I5W3"/>